<dbReference type="Gene3D" id="2.60.40.1120">
    <property type="entry name" value="Carboxypeptidase-like, regulatory domain"/>
    <property type="match status" value="1"/>
</dbReference>
<feature type="chain" id="PRO_5001991746" description="Carboxypeptidase-like regulatory domain-containing protein" evidence="1">
    <location>
        <begin position="18"/>
        <end position="360"/>
    </location>
</feature>
<dbReference type="RefSeq" id="WP_026990885.1">
    <property type="nucleotide sequence ID" value="NZ_AUGP01000018.1"/>
</dbReference>
<evidence type="ECO:0000313" key="3">
    <source>
        <dbReference type="Proteomes" id="UP000030111"/>
    </source>
</evidence>
<dbReference type="InterPro" id="IPR008969">
    <property type="entry name" value="CarboxyPept-like_regulatory"/>
</dbReference>
<name>A0A0A2MP43_9FLAO</name>
<sequence>MRALLLLLLLSFSVSYGQTISGYVFDEAENKPMEGAFVYIDGTTISANTDAKGFFSITTGHKYNAALIITFMGFETLRIEDPYKYGKPFKVLLREDAIMLNEVVISKGGPFTRKQMLRAFRRQFLGNRGGSRCKIENEQDINLHFNTTTNTLEATAIKPLIIKNSYLEYKLAFDLEGFQANYGYTTLEDDAIRQSYFAGTTFFTDLSEKGKADKKRKEAYIGSPVHFMRTIAAGDWQKEKYQLYADRIPVDYTSYFKVTDTANYKKVTLIDIPESVKNTRAAIASSGMSFMKKKNQSKYGDVKFDLMRNGKEQSTLGFNEGYFYIDENGLFFPLFEVIFGGYMGELKAGDLLPVDYKYEP</sequence>
<evidence type="ECO:0000256" key="1">
    <source>
        <dbReference type="SAM" id="SignalP"/>
    </source>
</evidence>
<organism evidence="2 3">
    <name type="scientific">Flavobacterium subsaxonicum WB 4.1-42 = DSM 21790</name>
    <dbReference type="NCBI Taxonomy" id="1121898"/>
    <lineage>
        <taxon>Bacteria</taxon>
        <taxon>Pseudomonadati</taxon>
        <taxon>Bacteroidota</taxon>
        <taxon>Flavobacteriia</taxon>
        <taxon>Flavobacteriales</taxon>
        <taxon>Flavobacteriaceae</taxon>
        <taxon>Flavobacterium</taxon>
    </lineage>
</organism>
<dbReference type="eggNOG" id="COG2373">
    <property type="taxonomic scope" value="Bacteria"/>
</dbReference>
<dbReference type="STRING" id="1121898.GCA_000422725_02065"/>
<keyword evidence="3" id="KW-1185">Reference proteome</keyword>
<dbReference type="OrthoDB" id="1223654at2"/>
<comment type="caution">
    <text evidence="2">The sequence shown here is derived from an EMBL/GenBank/DDBJ whole genome shotgun (WGS) entry which is preliminary data.</text>
</comment>
<feature type="signal peptide" evidence="1">
    <location>
        <begin position="1"/>
        <end position="17"/>
    </location>
</feature>
<reference evidence="2 3" key="1">
    <citation type="submission" date="2013-09" db="EMBL/GenBank/DDBJ databases">
        <authorList>
            <person name="Zeng Z."/>
            <person name="Chen C."/>
        </authorList>
    </citation>
    <scope>NUCLEOTIDE SEQUENCE [LARGE SCALE GENOMIC DNA]</scope>
    <source>
        <strain evidence="2 3">WB 4.1-42</strain>
    </source>
</reference>
<accession>A0A0A2MP43</accession>
<keyword evidence="1" id="KW-0732">Signal</keyword>
<dbReference type="Pfam" id="PF13715">
    <property type="entry name" value="CarbopepD_reg_2"/>
    <property type="match status" value="1"/>
</dbReference>
<evidence type="ECO:0000313" key="2">
    <source>
        <dbReference type="EMBL" id="KGO93346.1"/>
    </source>
</evidence>
<dbReference type="SUPFAM" id="SSF49464">
    <property type="entry name" value="Carboxypeptidase regulatory domain-like"/>
    <property type="match status" value="1"/>
</dbReference>
<gene>
    <name evidence="2" type="ORF">Q766_08560</name>
</gene>
<dbReference type="Proteomes" id="UP000030111">
    <property type="component" value="Unassembled WGS sequence"/>
</dbReference>
<evidence type="ECO:0008006" key="4">
    <source>
        <dbReference type="Google" id="ProtNLM"/>
    </source>
</evidence>
<dbReference type="AlphaFoldDB" id="A0A0A2MP43"/>
<proteinExistence type="predicted"/>
<protein>
    <recommendedName>
        <fullName evidence="4">Carboxypeptidase-like regulatory domain-containing protein</fullName>
    </recommendedName>
</protein>
<dbReference type="EMBL" id="JRLY01000005">
    <property type="protein sequence ID" value="KGO93346.1"/>
    <property type="molecule type" value="Genomic_DNA"/>
</dbReference>